<sequence>MAVYIQFLKLKKSRHSMPLCFDDVFRCSLLQTKPSYGAECTLSAKH</sequence>
<reference evidence="1" key="1">
    <citation type="submission" date="2017-05" db="UniProtKB">
        <authorList>
            <consortium name="EnsemblMetazoa"/>
        </authorList>
    </citation>
    <scope>IDENTIFICATION</scope>
</reference>
<evidence type="ECO:0000313" key="1">
    <source>
        <dbReference type="EnsemblMetazoa" id="Aqu2.1.42618_001"/>
    </source>
</evidence>
<dbReference type="AlphaFoldDB" id="A0A1X7VT81"/>
<name>A0A1X7VT81_AMPQE</name>
<protein>
    <submittedName>
        <fullName evidence="1">Uncharacterized protein</fullName>
    </submittedName>
</protein>
<organism evidence="1">
    <name type="scientific">Amphimedon queenslandica</name>
    <name type="common">Sponge</name>
    <dbReference type="NCBI Taxonomy" id="400682"/>
    <lineage>
        <taxon>Eukaryota</taxon>
        <taxon>Metazoa</taxon>
        <taxon>Porifera</taxon>
        <taxon>Demospongiae</taxon>
        <taxon>Heteroscleromorpha</taxon>
        <taxon>Haplosclerida</taxon>
        <taxon>Niphatidae</taxon>
        <taxon>Amphimedon</taxon>
    </lineage>
</organism>
<dbReference type="InParanoid" id="A0A1X7VT81"/>
<dbReference type="EnsemblMetazoa" id="Aqu2.1.42618_001">
    <property type="protein sequence ID" value="Aqu2.1.42618_001"/>
    <property type="gene ID" value="Aqu2.1.42618"/>
</dbReference>
<proteinExistence type="predicted"/>
<accession>A0A1X7VT81</accession>